<evidence type="ECO:0000256" key="1">
    <source>
        <dbReference type="SAM" id="MobiDB-lite"/>
    </source>
</evidence>
<dbReference type="EMBL" id="JAEINI020000002">
    <property type="protein sequence ID" value="MCB5226234.1"/>
    <property type="molecule type" value="Genomic_DNA"/>
</dbReference>
<comment type="caution">
    <text evidence="2">The sequence shown here is derived from an EMBL/GenBank/DDBJ whole genome shotgun (WGS) entry which is preliminary data.</text>
</comment>
<sequence>MAAPIARDAKPPKPSMNNRTAAPRYSQDYVYGFAIIKKSRKFKESEQPFNNPMGWILPGGHWTNNNGVVMDIARRIDQYIVAAGGLPKGWLDKKEIAA</sequence>
<feature type="region of interest" description="Disordered" evidence="1">
    <location>
        <begin position="1"/>
        <end position="21"/>
    </location>
</feature>
<accession>A0ABS8C1Q2</accession>
<organism evidence="2 3">
    <name type="scientific">Alishewanella maricola</name>
    <dbReference type="NCBI Taxonomy" id="2795740"/>
    <lineage>
        <taxon>Bacteria</taxon>
        <taxon>Pseudomonadati</taxon>
        <taxon>Pseudomonadota</taxon>
        <taxon>Gammaproteobacteria</taxon>
        <taxon>Alteromonadales</taxon>
        <taxon>Alteromonadaceae</taxon>
        <taxon>Alishewanella</taxon>
    </lineage>
</organism>
<dbReference type="RefSeq" id="WP_226750320.1">
    <property type="nucleotide sequence ID" value="NZ_JAEINI020000002.1"/>
</dbReference>
<evidence type="ECO:0000313" key="3">
    <source>
        <dbReference type="Proteomes" id="UP000633814"/>
    </source>
</evidence>
<dbReference type="Proteomes" id="UP000633814">
    <property type="component" value="Unassembled WGS sequence"/>
</dbReference>
<reference evidence="2 3" key="1">
    <citation type="submission" date="2021-10" db="EMBL/GenBank/DDBJ databases">
        <title>Alishewanella koreense sp. nov. isolated from seawater of southwestern coast in South Korea and the proposal for the reclassification of Rheinheimera perlucida and Rheinheimera tuosuensis as Arsukibacterium perlucida and Arsukibacterium tuosuensis.</title>
        <authorList>
            <person name="Kim K.H."/>
            <person name="Ruan W."/>
            <person name="Kim K.R."/>
            <person name="Baek J.H."/>
            <person name="Jeon C.O."/>
        </authorList>
    </citation>
    <scope>NUCLEOTIDE SEQUENCE [LARGE SCALE GENOMIC DNA]</scope>
    <source>
        <strain evidence="2 3">16-MA</strain>
    </source>
</reference>
<name>A0ABS8C1Q2_9ALTE</name>
<keyword evidence="3" id="KW-1185">Reference proteome</keyword>
<gene>
    <name evidence="2" type="ORF">JAO78_005330</name>
</gene>
<proteinExistence type="predicted"/>
<protein>
    <submittedName>
        <fullName evidence="2">Uncharacterized protein</fullName>
    </submittedName>
</protein>
<evidence type="ECO:0000313" key="2">
    <source>
        <dbReference type="EMBL" id="MCB5226234.1"/>
    </source>
</evidence>